<dbReference type="PRINTS" id="PR00987">
    <property type="entry name" value="TRNASYNTHGLU"/>
</dbReference>
<dbReference type="HAMAP" id="MF_02076">
    <property type="entry name" value="Glu_tRNA_synth_type2"/>
    <property type="match status" value="1"/>
</dbReference>
<evidence type="ECO:0000256" key="12">
    <source>
        <dbReference type="SAM" id="MobiDB-lite"/>
    </source>
</evidence>
<keyword evidence="5" id="KW-0436">Ligase</keyword>
<dbReference type="InterPro" id="IPR000924">
    <property type="entry name" value="Glu/Gln-tRNA-synth"/>
</dbReference>
<evidence type="ECO:0000313" key="17">
    <source>
        <dbReference type="EMBL" id="KAL2513784.1"/>
    </source>
</evidence>
<accession>A0ABD1TM24</accession>
<dbReference type="Pfam" id="PF03950">
    <property type="entry name" value="tRNA-synt_1c_C"/>
    <property type="match status" value="1"/>
</dbReference>
<dbReference type="Pfam" id="PF00749">
    <property type="entry name" value="tRNA-synt_1c"/>
    <property type="match status" value="1"/>
</dbReference>
<feature type="compositionally biased region" description="Acidic residues" evidence="12">
    <location>
        <begin position="388"/>
        <end position="400"/>
    </location>
</feature>
<evidence type="ECO:0000256" key="7">
    <source>
        <dbReference type="ARBA" id="ARBA00022840"/>
    </source>
</evidence>
<keyword evidence="9" id="KW-0030">Aminoacyl-tRNA synthetase</keyword>
<dbReference type="GO" id="GO:0048608">
    <property type="term" value="P:reproductive structure development"/>
    <property type="evidence" value="ECO:0007669"/>
    <property type="project" value="UniProtKB-ARBA"/>
</dbReference>
<evidence type="ECO:0000256" key="6">
    <source>
        <dbReference type="ARBA" id="ARBA00022741"/>
    </source>
</evidence>
<evidence type="ECO:0000256" key="5">
    <source>
        <dbReference type="ARBA" id="ARBA00022598"/>
    </source>
</evidence>
<dbReference type="GO" id="GO:0005524">
    <property type="term" value="F:ATP binding"/>
    <property type="evidence" value="ECO:0007669"/>
    <property type="project" value="UniProtKB-KW"/>
</dbReference>
<dbReference type="SUPFAM" id="SSF52374">
    <property type="entry name" value="Nucleotidylyl transferase"/>
    <property type="match status" value="1"/>
</dbReference>
<feature type="compositionally biased region" description="Polar residues" evidence="12">
    <location>
        <begin position="417"/>
        <end position="434"/>
    </location>
</feature>
<dbReference type="GO" id="GO:0004818">
    <property type="term" value="F:glutamate-tRNA ligase activity"/>
    <property type="evidence" value="ECO:0007669"/>
    <property type="project" value="UniProtKB-EC"/>
</dbReference>
<dbReference type="InterPro" id="IPR036282">
    <property type="entry name" value="Glutathione-S-Trfase_C_sf"/>
</dbReference>
<dbReference type="Pfam" id="PF00043">
    <property type="entry name" value="GST_C"/>
    <property type="match status" value="1"/>
</dbReference>
<evidence type="ECO:0000259" key="15">
    <source>
        <dbReference type="Pfam" id="PF03950"/>
    </source>
</evidence>
<evidence type="ECO:0000256" key="1">
    <source>
        <dbReference type="ARBA" id="ARBA00004496"/>
    </source>
</evidence>
<dbReference type="GO" id="GO:0006412">
    <property type="term" value="P:translation"/>
    <property type="evidence" value="ECO:0007669"/>
    <property type="project" value="UniProtKB-KW"/>
</dbReference>
<dbReference type="SUPFAM" id="SSF50715">
    <property type="entry name" value="Ribosomal protein L25-like"/>
    <property type="match status" value="1"/>
</dbReference>
<evidence type="ECO:0000259" key="14">
    <source>
        <dbReference type="Pfam" id="PF00749"/>
    </source>
</evidence>
<dbReference type="InterPro" id="IPR014729">
    <property type="entry name" value="Rossmann-like_a/b/a_fold"/>
</dbReference>
<keyword evidence="7" id="KW-0067">ATP-binding</keyword>
<dbReference type="PANTHER" id="PTHR43097:SF5">
    <property type="entry name" value="GLUTAMATE--TRNA LIGASE"/>
    <property type="match status" value="1"/>
</dbReference>
<dbReference type="InterPro" id="IPR011035">
    <property type="entry name" value="Ribosomal_bL25/Gln-tRNA_synth"/>
</dbReference>
<evidence type="ECO:0000256" key="10">
    <source>
        <dbReference type="ARBA" id="ARBA00030865"/>
    </source>
</evidence>
<dbReference type="InterPro" id="IPR050132">
    <property type="entry name" value="Gln/Glu-tRNA_Ligase"/>
</dbReference>
<dbReference type="GO" id="GO:0032991">
    <property type="term" value="C:protein-containing complex"/>
    <property type="evidence" value="ECO:0007669"/>
    <property type="project" value="UniProtKB-ARBA"/>
</dbReference>
<organism evidence="17 18">
    <name type="scientific">Forsythia ovata</name>
    <dbReference type="NCBI Taxonomy" id="205694"/>
    <lineage>
        <taxon>Eukaryota</taxon>
        <taxon>Viridiplantae</taxon>
        <taxon>Streptophyta</taxon>
        <taxon>Embryophyta</taxon>
        <taxon>Tracheophyta</taxon>
        <taxon>Spermatophyta</taxon>
        <taxon>Magnoliopsida</taxon>
        <taxon>eudicotyledons</taxon>
        <taxon>Gunneridae</taxon>
        <taxon>Pentapetalae</taxon>
        <taxon>asterids</taxon>
        <taxon>lamiids</taxon>
        <taxon>Lamiales</taxon>
        <taxon>Oleaceae</taxon>
        <taxon>Forsythieae</taxon>
        <taxon>Forsythia</taxon>
    </lineage>
</organism>
<dbReference type="InterPro" id="IPR004046">
    <property type="entry name" value="GST_C"/>
</dbReference>
<comment type="similarity">
    <text evidence="2">Belongs to the class-I aminoacyl-tRNA synthetase family. Glutamate--tRNA ligase type 2 subfamily.</text>
</comment>
<sequence length="1197" mass="133521">MELKLSFAADAPPLAVLAAAKIAGISLTADSILAPGSPPCDPSKSDGAWKWLERWASVSSMSNEETQESGLAAEQQEKENCGCSVTEVEIVVPSESYSESKDLKSGVQASSGTSENDDNLITYDAENLDLQANKSTPPSSSHICEQSQSQNIDESNSRYNISESLPIQTKESDLISEVEHKSVPGKSETESEDMLAEKRFPLEQPETDVNKLSFNSRNASNPAFIAAQSKFEELSSVTYSAKLTSLTNQHHGVEPNVDKIFSVADHTLGSREMDLAENSVSHASVVQIGGSECGTELSISSTLDSPDRSEVGAVEIEQGQEVSDGTDHPKSNQNVGVETNDKSSIPATNLSYTKSDQPERHDSVNHANGDSDNSMNAADSSQARENPDADPSDVQLELESEASHPAYKSSPEASPRSHITVSESHATPSSQTSVKPKKIISAKIESNWQGRSSSVDKKSPSNRNLDTGARRSLEQLPKDHKTGKRRNSYGATKPDNVDQEPRDSGSSNSVPSYMQGAHVLLRYVGRVASIPSFYQRDPYESSQIDEWLDYAPIFGSGSEFEGACSYVDKYLLQHTFLVGNSLSIADIAIWAGLAVTGVRWESLRKSKKYQNLVRWFNSVSAEYDAALSEVLAANVGKRGSGKSVTFKLKEPQASNTQSTVVENGVNLNETAGSRSTSEVDLPEAEVGKVMLRFAPEPSGYLHIGHSKAALLNQYFAERYKGQVIVRFDDTNPDKESSEFVDNLLKDIETLGIKYSAVTHTSDYFPQIMEMAERLIHEGKAYVDDTPREQMQHERMEGIESRCRNNSVEENFKLWKEMIAGSERGLMCCLRGKLDMQDPNKSLRDPVYYRCNLTPHHRIGSKYKVYPTYDFCCPFVDAVEGITHALRSSEYHDRNDQYYRIQTDMGFKKVHIYEFSRLNMVYTLLSKRKLLWFVQNGKVEGWDDPRFPTVQGIVRRGLKIEALIQFILEQGASKNLNLMEWDKLWAINKKIIDPVCPRHTAVIEERRVLLILSDGPRDPFVRILPKHKKYEGAGEKAVTYSNRIWLDYVDAESISVSEEVTLKDWGNAIVKEIKKDQDGKVSELVGVLHLEGNVKKTKLKLTWLPDTNELVRLNLVDYDYLITKKKLEEDEDFIDVVNPCTKKETLALGESDMRNLKRGDVIQLERKGYYRCDVPFIRPSKPIVLFAIPDGKQQTIMK</sequence>
<dbReference type="FunFam" id="3.40.50.620:FF:000070">
    <property type="entry name" value="Bifunctional glutamate/proline--tRNA ligase"/>
    <property type="match status" value="1"/>
</dbReference>
<feature type="domain" description="Glutamyl/glutaminyl-tRNA synthetase class Ib catalytic" evidence="14">
    <location>
        <begin position="688"/>
        <end position="992"/>
    </location>
</feature>
<proteinExistence type="inferred from homology"/>
<evidence type="ECO:0000256" key="2">
    <source>
        <dbReference type="ARBA" id="ARBA00008927"/>
    </source>
</evidence>
<keyword evidence="6" id="KW-0547">Nucleotide-binding</keyword>
<feature type="domain" description="Glutathione S-transferase C-terminal" evidence="13">
    <location>
        <begin position="565"/>
        <end position="621"/>
    </location>
</feature>
<evidence type="ECO:0000256" key="11">
    <source>
        <dbReference type="ARBA" id="ARBA00048351"/>
    </source>
</evidence>
<feature type="compositionally biased region" description="Low complexity" evidence="12">
    <location>
        <begin position="367"/>
        <end position="381"/>
    </location>
</feature>
<name>A0ABD1TM24_9LAMI</name>
<dbReference type="GO" id="GO:0009791">
    <property type="term" value="P:post-embryonic development"/>
    <property type="evidence" value="ECO:0007669"/>
    <property type="project" value="UniProtKB-ARBA"/>
</dbReference>
<dbReference type="EMBL" id="JBFOLJ010000008">
    <property type="protein sequence ID" value="KAL2513784.1"/>
    <property type="molecule type" value="Genomic_DNA"/>
</dbReference>
<dbReference type="GO" id="GO:0005737">
    <property type="term" value="C:cytoplasm"/>
    <property type="evidence" value="ECO:0007669"/>
    <property type="project" value="UniProtKB-SubCell"/>
</dbReference>
<dbReference type="NCBIfam" id="TIGR00463">
    <property type="entry name" value="gltX_arch"/>
    <property type="match status" value="1"/>
</dbReference>
<dbReference type="InterPro" id="IPR020056">
    <property type="entry name" value="Rbsml_bL25/Gln-tRNA_synth_N"/>
</dbReference>
<dbReference type="Gene3D" id="1.20.1050.130">
    <property type="match status" value="1"/>
</dbReference>
<feature type="compositionally biased region" description="Polar residues" evidence="12">
    <location>
        <begin position="331"/>
        <end position="355"/>
    </location>
</feature>
<feature type="region of interest" description="Disordered" evidence="12">
    <location>
        <begin position="318"/>
        <end position="511"/>
    </location>
</feature>
<feature type="region of interest" description="Disordered" evidence="12">
    <location>
        <begin position="95"/>
        <end position="119"/>
    </location>
</feature>
<evidence type="ECO:0000256" key="3">
    <source>
        <dbReference type="ARBA" id="ARBA00012835"/>
    </source>
</evidence>
<feature type="compositionally biased region" description="Basic and acidic residues" evidence="12">
    <location>
        <begin position="468"/>
        <end position="480"/>
    </location>
</feature>
<feature type="region of interest" description="Disordered" evidence="12">
    <location>
        <begin position="131"/>
        <end position="157"/>
    </location>
</feature>
<evidence type="ECO:0000256" key="8">
    <source>
        <dbReference type="ARBA" id="ARBA00022917"/>
    </source>
</evidence>
<dbReference type="InterPro" id="IPR001412">
    <property type="entry name" value="aa-tRNA-synth_I_CS"/>
</dbReference>
<evidence type="ECO:0000259" key="13">
    <source>
        <dbReference type="Pfam" id="PF00043"/>
    </source>
</evidence>
<feature type="compositionally biased region" description="Polar residues" evidence="12">
    <location>
        <begin position="444"/>
        <end position="453"/>
    </location>
</feature>
<dbReference type="FunFam" id="2.40.240.10:FF:000004">
    <property type="entry name" value="Glutamyl-tRNA synthetase, cytoplasmic"/>
    <property type="match status" value="1"/>
</dbReference>
<dbReference type="Gene3D" id="3.40.50.620">
    <property type="entry name" value="HUPs"/>
    <property type="match status" value="1"/>
</dbReference>
<dbReference type="AlphaFoldDB" id="A0ABD1TM24"/>
<dbReference type="Proteomes" id="UP001604277">
    <property type="component" value="Unassembled WGS sequence"/>
</dbReference>
<dbReference type="PROSITE" id="PS00178">
    <property type="entry name" value="AA_TRNA_LIGASE_I"/>
    <property type="match status" value="1"/>
</dbReference>
<gene>
    <name evidence="17" type="ORF">Fot_27755</name>
</gene>
<evidence type="ECO:0000259" key="16">
    <source>
        <dbReference type="Pfam" id="PF20974"/>
    </source>
</evidence>
<dbReference type="InterPro" id="IPR049437">
    <property type="entry name" value="tRNA-synt_1c_C2"/>
</dbReference>
<comment type="catalytic activity">
    <reaction evidence="11">
        <text>tRNA(Glu) + L-glutamate + ATP = L-glutamyl-tRNA(Glu) + AMP + diphosphate</text>
        <dbReference type="Rhea" id="RHEA:23540"/>
        <dbReference type="Rhea" id="RHEA-COMP:9663"/>
        <dbReference type="Rhea" id="RHEA-COMP:9680"/>
        <dbReference type="ChEBI" id="CHEBI:29985"/>
        <dbReference type="ChEBI" id="CHEBI:30616"/>
        <dbReference type="ChEBI" id="CHEBI:33019"/>
        <dbReference type="ChEBI" id="CHEBI:78442"/>
        <dbReference type="ChEBI" id="CHEBI:78520"/>
        <dbReference type="ChEBI" id="CHEBI:456215"/>
        <dbReference type="EC" id="6.1.1.17"/>
    </reaction>
</comment>
<evidence type="ECO:0000313" key="18">
    <source>
        <dbReference type="Proteomes" id="UP001604277"/>
    </source>
</evidence>
<feature type="domain" description="Glutamyl/glutaminyl-tRNA synthetase class Ib anti-codon binding" evidence="15">
    <location>
        <begin position="995"/>
        <end position="1084"/>
    </location>
</feature>
<dbReference type="SUPFAM" id="SSF47616">
    <property type="entry name" value="GST C-terminal domain-like"/>
    <property type="match status" value="1"/>
</dbReference>
<dbReference type="InterPro" id="IPR020058">
    <property type="entry name" value="Glu/Gln-tRNA-synth_Ib_cat-dom"/>
</dbReference>
<reference evidence="18" key="1">
    <citation type="submission" date="2024-07" db="EMBL/GenBank/DDBJ databases">
        <title>Two chromosome-level genome assemblies of Korean endemic species Abeliophyllum distichum and Forsythia ovata (Oleaceae).</title>
        <authorList>
            <person name="Jang H."/>
        </authorList>
    </citation>
    <scope>NUCLEOTIDE SEQUENCE [LARGE SCALE GENOMIC DNA]</scope>
</reference>
<feature type="domain" description="tRNA synthetases class I (E and Q) anti-codon binding" evidence="16">
    <location>
        <begin position="1099"/>
        <end position="1172"/>
    </location>
</feature>
<keyword evidence="4" id="KW-0963">Cytoplasm</keyword>
<dbReference type="PANTHER" id="PTHR43097">
    <property type="entry name" value="GLUTAMINE-TRNA LIGASE"/>
    <property type="match status" value="1"/>
</dbReference>
<keyword evidence="8" id="KW-0648">Protein biosynthesis</keyword>
<comment type="caution">
    <text evidence="17">The sequence shown here is derived from an EMBL/GenBank/DDBJ whole genome shotgun (WGS) entry which is preliminary data.</text>
</comment>
<dbReference type="InterPro" id="IPR020059">
    <property type="entry name" value="Glu/Gln-tRNA-synth_Ib_codon-bd"/>
</dbReference>
<comment type="subcellular location">
    <subcellularLocation>
        <location evidence="1">Cytoplasm</location>
    </subcellularLocation>
</comment>
<dbReference type="InterPro" id="IPR004526">
    <property type="entry name" value="Glu-tRNA-synth_arc/euk"/>
</dbReference>
<dbReference type="EC" id="6.1.1.17" evidence="3"/>
<dbReference type="Pfam" id="PF20974">
    <property type="entry name" value="tRNA-synt_1c_C2"/>
    <property type="match status" value="1"/>
</dbReference>
<evidence type="ECO:0000256" key="9">
    <source>
        <dbReference type="ARBA" id="ARBA00023146"/>
    </source>
</evidence>
<dbReference type="Gene3D" id="2.40.240.10">
    <property type="entry name" value="Ribosomal Protein L25, Chain P"/>
    <property type="match status" value="1"/>
</dbReference>
<evidence type="ECO:0000256" key="4">
    <source>
        <dbReference type="ARBA" id="ARBA00022490"/>
    </source>
</evidence>
<dbReference type="CDD" id="cd10289">
    <property type="entry name" value="GST_C_AaRS_like"/>
    <property type="match status" value="1"/>
</dbReference>
<protein>
    <recommendedName>
        <fullName evidence="3">glutamate--tRNA ligase</fullName>
        <ecNumber evidence="3">6.1.1.17</ecNumber>
    </recommendedName>
    <alternativeName>
        <fullName evidence="10">Glutamyl-tRNA synthetase</fullName>
    </alternativeName>
</protein>
<keyword evidence="18" id="KW-1185">Reference proteome</keyword>